<organism evidence="2 3">
    <name type="scientific">Rhodococcus opacus (strain B4)</name>
    <dbReference type="NCBI Taxonomy" id="632772"/>
    <lineage>
        <taxon>Bacteria</taxon>
        <taxon>Bacillati</taxon>
        <taxon>Actinomycetota</taxon>
        <taxon>Actinomycetes</taxon>
        <taxon>Mycobacteriales</taxon>
        <taxon>Nocardiaceae</taxon>
        <taxon>Rhodococcus</taxon>
    </lineage>
</organism>
<dbReference type="KEGG" id="rop:ROP_03530"/>
<dbReference type="Proteomes" id="UP000002212">
    <property type="component" value="Chromosome"/>
</dbReference>
<proteinExistence type="predicted"/>
<keyword evidence="1" id="KW-0812">Transmembrane</keyword>
<dbReference type="PATRIC" id="fig|632772.20.peg.398"/>
<sequence length="492" mass="51448">MPGVGIPTGVDGYACSSMLSVFSGTDRRTLSAGMEEERVFDQDRGTVSSGERDTSPADEHLLKESLLVEPEIRRRPWREFLESTPGRLSVLAVVLVAVALTAGVVTSAVIGARQQRMETLRAHTEPLADAAQNLFSSLSIADAAATSSFIAGAIEPLAVRDRYNQAIGDASNALVTASYGVTSGDVGSLRLLTEMSRHLAVYTDLVATARSNDSAGNPVGVAYLGTASALMQDTILPLAERLYSDQAGAVADTQSHTARLPVTAIVVASAGVVVLAVAHAYVAHRSRRRVNPGLACATVLLAALVVWIVVAGLLSTSASERARLDGAEPLAAVTKARILAQQARADETLGLLRPGFDPTGSDYTRHTDALAAILNSDASPDAVDVPAIDDASAAFEGWRSAHRELQRRLADGDFQGAADIAVGPGSTASTAQFRTLDESLEDAIIALRADELDAMRESYRTMAALAVGAVVLAVSAALAVIAGIEPRVSEYH</sequence>
<dbReference type="HOGENOM" id="CLU_038241_1_0_11"/>
<feature type="transmembrane region" description="Helical" evidence="1">
    <location>
        <begin position="88"/>
        <end position="112"/>
    </location>
</feature>
<protein>
    <submittedName>
        <fullName evidence="2">Hypothetical membrane protein</fullName>
    </submittedName>
</protein>
<keyword evidence="1" id="KW-1133">Transmembrane helix</keyword>
<gene>
    <name evidence="2" type="ordered locus">ROP_03530</name>
</gene>
<keyword evidence="1" id="KW-0472">Membrane</keyword>
<feature type="transmembrane region" description="Helical" evidence="1">
    <location>
        <begin position="294"/>
        <end position="314"/>
    </location>
</feature>
<dbReference type="EMBL" id="AP011115">
    <property type="protein sequence ID" value="BAH48600.1"/>
    <property type="molecule type" value="Genomic_DNA"/>
</dbReference>
<evidence type="ECO:0000313" key="2">
    <source>
        <dbReference type="EMBL" id="BAH48600.1"/>
    </source>
</evidence>
<evidence type="ECO:0000256" key="1">
    <source>
        <dbReference type="SAM" id="Phobius"/>
    </source>
</evidence>
<feature type="transmembrane region" description="Helical" evidence="1">
    <location>
        <begin position="462"/>
        <end position="484"/>
    </location>
</feature>
<name>C1ARC3_RHOOB</name>
<feature type="transmembrane region" description="Helical" evidence="1">
    <location>
        <begin position="262"/>
        <end position="282"/>
    </location>
</feature>
<evidence type="ECO:0000313" key="3">
    <source>
        <dbReference type="Proteomes" id="UP000002212"/>
    </source>
</evidence>
<dbReference type="STRING" id="632772.ROP_03530"/>
<reference evidence="2 3" key="1">
    <citation type="submission" date="2009-03" db="EMBL/GenBank/DDBJ databases">
        <title>Comparison of the complete genome sequences of Rhodococcus erythropolis PR4 and Rhodococcus opacus B4.</title>
        <authorList>
            <person name="Takarada H."/>
            <person name="Sekine M."/>
            <person name="Hosoyama A."/>
            <person name="Yamada R."/>
            <person name="Fujisawa T."/>
            <person name="Omata S."/>
            <person name="Shimizu A."/>
            <person name="Tsukatani N."/>
            <person name="Tanikawa S."/>
            <person name="Fujita N."/>
            <person name="Harayama S."/>
        </authorList>
    </citation>
    <scope>NUCLEOTIDE SEQUENCE [LARGE SCALE GENOMIC DNA]</scope>
    <source>
        <strain evidence="2 3">B4</strain>
    </source>
</reference>
<dbReference type="AlphaFoldDB" id="C1ARC3"/>
<accession>C1ARC3</accession>